<evidence type="ECO:0000256" key="1">
    <source>
        <dbReference type="SAM" id="MobiDB-lite"/>
    </source>
</evidence>
<reference evidence="2 3" key="1">
    <citation type="submission" date="2024-04" db="EMBL/GenBank/DDBJ databases">
        <title>Phyllosticta paracitricarpa is synonymous to the EU quarantine fungus P. citricarpa based on phylogenomic analyses.</title>
        <authorList>
            <consortium name="Lawrence Berkeley National Laboratory"/>
            <person name="Van Ingen-Buijs V.A."/>
            <person name="Van Westerhoven A.C."/>
            <person name="Haridas S."/>
            <person name="Skiadas P."/>
            <person name="Martin F."/>
            <person name="Groenewald J.Z."/>
            <person name="Crous P.W."/>
            <person name="Seidl M.F."/>
        </authorList>
    </citation>
    <scope>NUCLEOTIDE SEQUENCE [LARGE SCALE GENOMIC DNA]</scope>
    <source>
        <strain evidence="2 3">CBS 123374</strain>
    </source>
</reference>
<sequence>MSYEWGAIIHRNIQQTNSIEEFEEAMRQEIGNDRDKFRAALAWGEAENIKAMNRLNTPYPVEELVDGIHTINFFHNSSPDYKAWYDKMTHNARLPIPLGCTSKALYQLRPCPGGLLPDNKDKEDTMDEYDIMPPCFLGVNMNVPAPQDIPSPGNPLPATSPPPPEQNADQRKEQRTVESTELTTSEDGSTGFIFYQLGALEYTTFPTRPEHYPPRPNDFLSTDYYVVAKLSNSGMATELWIIQDKFLEECEEGDRPDEPDQDVGVLKLDNLKISMARLHSDNIRLLENRTFDTPITWLEQKHDQMELVNLRRMPDGSLVRLTVFP</sequence>
<dbReference type="EMBL" id="JBBWRZ010000005">
    <property type="protein sequence ID" value="KAK8235374.1"/>
    <property type="molecule type" value="Genomic_DNA"/>
</dbReference>
<feature type="compositionally biased region" description="Pro residues" evidence="1">
    <location>
        <begin position="147"/>
        <end position="165"/>
    </location>
</feature>
<evidence type="ECO:0000313" key="3">
    <source>
        <dbReference type="Proteomes" id="UP001492380"/>
    </source>
</evidence>
<dbReference type="Proteomes" id="UP001492380">
    <property type="component" value="Unassembled WGS sequence"/>
</dbReference>
<keyword evidence="3" id="KW-1185">Reference proteome</keyword>
<evidence type="ECO:0000313" key="2">
    <source>
        <dbReference type="EMBL" id="KAK8235374.1"/>
    </source>
</evidence>
<accession>A0ABR1YPX8</accession>
<feature type="compositionally biased region" description="Basic and acidic residues" evidence="1">
    <location>
        <begin position="168"/>
        <end position="178"/>
    </location>
</feature>
<gene>
    <name evidence="2" type="ORF">HDK90DRAFT_510547</name>
</gene>
<organism evidence="2 3">
    <name type="scientific">Phyllosticta capitalensis</name>
    <dbReference type="NCBI Taxonomy" id="121624"/>
    <lineage>
        <taxon>Eukaryota</taxon>
        <taxon>Fungi</taxon>
        <taxon>Dikarya</taxon>
        <taxon>Ascomycota</taxon>
        <taxon>Pezizomycotina</taxon>
        <taxon>Dothideomycetes</taxon>
        <taxon>Dothideomycetes incertae sedis</taxon>
        <taxon>Botryosphaeriales</taxon>
        <taxon>Phyllostictaceae</taxon>
        <taxon>Phyllosticta</taxon>
    </lineage>
</organism>
<comment type="caution">
    <text evidence="2">The sequence shown here is derived from an EMBL/GenBank/DDBJ whole genome shotgun (WGS) entry which is preliminary data.</text>
</comment>
<name>A0ABR1YPX8_9PEZI</name>
<protein>
    <submittedName>
        <fullName evidence="2">Uncharacterized protein</fullName>
    </submittedName>
</protein>
<feature type="region of interest" description="Disordered" evidence="1">
    <location>
        <begin position="142"/>
        <end position="185"/>
    </location>
</feature>
<proteinExistence type="predicted"/>